<dbReference type="STRING" id="604330.SAMN04489857_0149"/>
<dbReference type="PANTHER" id="PTHR48098">
    <property type="entry name" value="ENTEROCHELIN ESTERASE-RELATED"/>
    <property type="match status" value="1"/>
</dbReference>
<dbReference type="SUPFAM" id="SSF53474">
    <property type="entry name" value="alpha/beta-Hydrolases"/>
    <property type="match status" value="1"/>
</dbReference>
<keyword evidence="4" id="KW-1185">Reference proteome</keyword>
<keyword evidence="1" id="KW-0175">Coiled coil</keyword>
<accession>A0A1G6M3C3</accession>
<protein>
    <submittedName>
        <fullName evidence="3">Esterase/lipase superfamily enzyme</fullName>
    </submittedName>
</protein>
<feature type="compositionally biased region" description="Low complexity" evidence="2">
    <location>
        <begin position="448"/>
        <end position="522"/>
    </location>
</feature>
<evidence type="ECO:0000256" key="1">
    <source>
        <dbReference type="SAM" id="Coils"/>
    </source>
</evidence>
<evidence type="ECO:0000313" key="3">
    <source>
        <dbReference type="EMBL" id="SDC49970.1"/>
    </source>
</evidence>
<feature type="coiled-coil region" evidence="1">
    <location>
        <begin position="258"/>
        <end position="292"/>
    </location>
</feature>
<dbReference type="Proteomes" id="UP000198528">
    <property type="component" value="Unassembled WGS sequence"/>
</dbReference>
<dbReference type="EMBL" id="FMZL01000018">
    <property type="protein sequence ID" value="SDC49970.1"/>
    <property type="molecule type" value="Genomic_DNA"/>
</dbReference>
<dbReference type="PANTHER" id="PTHR48098:SF3">
    <property type="entry name" value="IRON(III) ENTEROBACTIN ESTERASE"/>
    <property type="match status" value="1"/>
</dbReference>
<evidence type="ECO:0000313" key="4">
    <source>
        <dbReference type="Proteomes" id="UP000198528"/>
    </source>
</evidence>
<sequence>MNSTHATLQSKDLSRAIEVEVYGDAGQPVIVLPEGDSSFASWSEGGMIDALAPLVDAGMMRLVCTDSVDLMGWYSRYAVPEYRLSNIKNFFKFVEKDLLPFVAATCEDNRPPVLAGAGMGALNACVLMLSRPQLFGGLLALSGTYDARRFVVGELPEGWEEVSPVDMVPALPQRGKAVRLLNGLPLAFVCGQDASEDGIDTQRALEQAFSDRGIDATFEYWGYDVRHDWEWWRKEAAEMLPAVLSPEGLADRRLSASLAYAEREAKHAAAQLADAQARLAAANDALKIAKHDLDVTTKRAKQEEKSVTTCGEAEAELVKAARVAWAERDRVAKLLHDAESVANEAQAKADAATKSRRDAEWILGEARAAASAARANNEAAQESVTACEEEAASATREDALAQERLKKTRALIEEERAKAKAAAEHARELAHKPAAKKPAAKRSRSTRKPAATKEPTAAKPAAAKPAATKAPATKKPVAKKVPAPAKATAKKPVAPAKSAPATKSVPAPKSAPARKPTPKTAE</sequence>
<dbReference type="RefSeq" id="WP_090847132.1">
    <property type="nucleotide sequence ID" value="NZ_FMZL01000018.1"/>
</dbReference>
<feature type="region of interest" description="Disordered" evidence="2">
    <location>
        <begin position="416"/>
        <end position="522"/>
    </location>
</feature>
<reference evidence="4" key="1">
    <citation type="submission" date="2016-10" db="EMBL/GenBank/DDBJ databases">
        <authorList>
            <person name="Varghese N."/>
            <person name="Submissions S."/>
        </authorList>
    </citation>
    <scope>NUCLEOTIDE SEQUENCE [LARGE SCALE GENOMIC DNA]</scope>
    <source>
        <strain evidence="4">DSM 22619</strain>
    </source>
</reference>
<dbReference type="Pfam" id="PF00756">
    <property type="entry name" value="Esterase"/>
    <property type="match status" value="1"/>
</dbReference>
<proteinExistence type="predicted"/>
<dbReference type="InterPro" id="IPR029058">
    <property type="entry name" value="AB_hydrolase_fold"/>
</dbReference>
<name>A0A1G6M3C3_9ACTN</name>
<gene>
    <name evidence="3" type="ORF">SAMN04487824_11817</name>
</gene>
<organism evidence="3 4">
    <name type="scientific">Parafannyhessea umbonata</name>
    <dbReference type="NCBI Taxonomy" id="604330"/>
    <lineage>
        <taxon>Bacteria</taxon>
        <taxon>Bacillati</taxon>
        <taxon>Actinomycetota</taxon>
        <taxon>Coriobacteriia</taxon>
        <taxon>Coriobacteriales</taxon>
        <taxon>Atopobiaceae</taxon>
        <taxon>Parafannyhessea</taxon>
    </lineage>
</organism>
<dbReference type="InterPro" id="IPR050583">
    <property type="entry name" value="Mycobacterial_A85_antigen"/>
</dbReference>
<feature type="compositionally biased region" description="Basic and acidic residues" evidence="2">
    <location>
        <begin position="416"/>
        <end position="431"/>
    </location>
</feature>
<dbReference type="Gene3D" id="3.40.50.1820">
    <property type="entry name" value="alpha/beta hydrolase"/>
    <property type="match status" value="1"/>
</dbReference>
<feature type="compositionally biased region" description="Basic residues" evidence="2">
    <location>
        <begin position="433"/>
        <end position="447"/>
    </location>
</feature>
<evidence type="ECO:0000256" key="2">
    <source>
        <dbReference type="SAM" id="MobiDB-lite"/>
    </source>
</evidence>
<dbReference type="InterPro" id="IPR000801">
    <property type="entry name" value="Esterase-like"/>
</dbReference>
<dbReference type="AlphaFoldDB" id="A0A1G6M3C3"/>